<dbReference type="InterPro" id="IPR010730">
    <property type="entry name" value="HET"/>
</dbReference>
<proteinExistence type="predicted"/>
<dbReference type="PANTHER" id="PTHR33112">
    <property type="entry name" value="DOMAIN PROTEIN, PUTATIVE-RELATED"/>
    <property type="match status" value="1"/>
</dbReference>
<dbReference type="Pfam" id="PF06985">
    <property type="entry name" value="HET"/>
    <property type="match status" value="1"/>
</dbReference>
<dbReference type="AlphaFoldDB" id="A0AAN6NL37"/>
<organism evidence="2 3">
    <name type="scientific">Pseudoneurospora amorphoporcata</name>
    <dbReference type="NCBI Taxonomy" id="241081"/>
    <lineage>
        <taxon>Eukaryota</taxon>
        <taxon>Fungi</taxon>
        <taxon>Dikarya</taxon>
        <taxon>Ascomycota</taxon>
        <taxon>Pezizomycotina</taxon>
        <taxon>Sordariomycetes</taxon>
        <taxon>Sordariomycetidae</taxon>
        <taxon>Sordariales</taxon>
        <taxon>Sordariaceae</taxon>
        <taxon>Pseudoneurospora</taxon>
    </lineage>
</organism>
<sequence>MASPDDPTMTSRYASRQLNNLCDACQGVFPTEGPWFCNQEGARLTDEGDPRWHLRDFTIRDLHESAEAGCHLCRVFLDSLLPLDFIVGKRQGYSQWYHVHKDIQLECTLEREWDAKEFPMRLYIPSIRTYQNTFGREFAANFASLGRRRGRAFQPLRFHRVHPTPLDNSSDRTAWVTYSGFDTWQDPSLSGRPFTIVQPSSATNFDASAFAQVRRWLMECLESHDECSNWKPTLMETYDYQRKIRLVDVGTDKCPFLRLVDGESLLSGTGGITYITLSYRWTAETELTSMKSYNKARYQDLIPTDTLPQVYKDAAAFARAFGVRYVWIDSLCIIQDSPTDWNEQSSMMDQIYTHGVLNLSAMFGERALGLQVGRDPLGISPCILSRRLSTNPENGEELYEHWACFEGYGANSFVYLAPLFKRGWCLQEKVLPIRNVYLGEQLIWQCQRNMATESFPSWICRSSSGLKRDTLMHAERQHTSIWKFRSTDGNTAARSPDEVWEEIAMIYSGTEVTKQMDRLAALRGILNRMAAFFNKELEPDWCIAGLWKTCLVRHLLWRRHGAINQSDSQMVARAKELLEIFPSRSWASCATNIRFLAPLGGENVRVDDLVHIESIQPGQSLGPEATYTAFETCSRIVLRGRVDAKFNPERVARKWVIDGNPSMGQEAFIAPDGERAYQFHI</sequence>
<evidence type="ECO:0000313" key="3">
    <source>
        <dbReference type="Proteomes" id="UP001303222"/>
    </source>
</evidence>
<feature type="domain" description="Heterokaryon incompatibility" evidence="1">
    <location>
        <begin position="274"/>
        <end position="428"/>
    </location>
</feature>
<dbReference type="EMBL" id="MU859421">
    <property type="protein sequence ID" value="KAK3947084.1"/>
    <property type="molecule type" value="Genomic_DNA"/>
</dbReference>
<name>A0AAN6NL37_9PEZI</name>
<dbReference type="Proteomes" id="UP001303222">
    <property type="component" value="Unassembled WGS sequence"/>
</dbReference>
<dbReference type="PANTHER" id="PTHR33112:SF10">
    <property type="entry name" value="TOL"/>
    <property type="match status" value="1"/>
</dbReference>
<evidence type="ECO:0000259" key="1">
    <source>
        <dbReference type="Pfam" id="PF06985"/>
    </source>
</evidence>
<gene>
    <name evidence="2" type="ORF">QBC32DRAFT_102555</name>
</gene>
<reference evidence="2" key="2">
    <citation type="submission" date="2023-06" db="EMBL/GenBank/DDBJ databases">
        <authorList>
            <consortium name="Lawrence Berkeley National Laboratory"/>
            <person name="Mondo S.J."/>
            <person name="Hensen N."/>
            <person name="Bonometti L."/>
            <person name="Westerberg I."/>
            <person name="Brannstrom I.O."/>
            <person name="Guillou S."/>
            <person name="Cros-Aarteil S."/>
            <person name="Calhoun S."/>
            <person name="Haridas S."/>
            <person name="Kuo A."/>
            <person name="Pangilinan J."/>
            <person name="Riley R."/>
            <person name="Labutti K."/>
            <person name="Andreopoulos B."/>
            <person name="Lipzen A."/>
            <person name="Chen C."/>
            <person name="Yanf M."/>
            <person name="Daum C."/>
            <person name="Ng V."/>
            <person name="Clum A."/>
            <person name="Steindorff A."/>
            <person name="Ohm R."/>
            <person name="Martin F."/>
            <person name="Silar P."/>
            <person name="Natvig D."/>
            <person name="Lalanne C."/>
            <person name="Gautier V."/>
            <person name="Ament-Velasquez S.L."/>
            <person name="Kruys A."/>
            <person name="Hutchinson M.I."/>
            <person name="Powell A.J."/>
            <person name="Barry K."/>
            <person name="Miller A.N."/>
            <person name="Grigoriev I.V."/>
            <person name="Debuchy R."/>
            <person name="Gladieux P."/>
            <person name="Thoren M.H."/>
            <person name="Johannesson H."/>
        </authorList>
    </citation>
    <scope>NUCLEOTIDE SEQUENCE</scope>
    <source>
        <strain evidence="2">CBS 626.80</strain>
    </source>
</reference>
<keyword evidence="3" id="KW-1185">Reference proteome</keyword>
<accession>A0AAN6NL37</accession>
<comment type="caution">
    <text evidence="2">The sequence shown here is derived from an EMBL/GenBank/DDBJ whole genome shotgun (WGS) entry which is preliminary data.</text>
</comment>
<evidence type="ECO:0000313" key="2">
    <source>
        <dbReference type="EMBL" id="KAK3947084.1"/>
    </source>
</evidence>
<reference evidence="2" key="1">
    <citation type="journal article" date="2023" name="Mol. Phylogenet. Evol.">
        <title>Genome-scale phylogeny and comparative genomics of the fungal order Sordariales.</title>
        <authorList>
            <person name="Hensen N."/>
            <person name="Bonometti L."/>
            <person name="Westerberg I."/>
            <person name="Brannstrom I.O."/>
            <person name="Guillou S."/>
            <person name="Cros-Aarteil S."/>
            <person name="Calhoun S."/>
            <person name="Haridas S."/>
            <person name="Kuo A."/>
            <person name="Mondo S."/>
            <person name="Pangilinan J."/>
            <person name="Riley R."/>
            <person name="LaButti K."/>
            <person name="Andreopoulos B."/>
            <person name="Lipzen A."/>
            <person name="Chen C."/>
            <person name="Yan M."/>
            <person name="Daum C."/>
            <person name="Ng V."/>
            <person name="Clum A."/>
            <person name="Steindorff A."/>
            <person name="Ohm R.A."/>
            <person name="Martin F."/>
            <person name="Silar P."/>
            <person name="Natvig D.O."/>
            <person name="Lalanne C."/>
            <person name="Gautier V."/>
            <person name="Ament-Velasquez S.L."/>
            <person name="Kruys A."/>
            <person name="Hutchinson M.I."/>
            <person name="Powell A.J."/>
            <person name="Barry K."/>
            <person name="Miller A.N."/>
            <person name="Grigoriev I.V."/>
            <person name="Debuchy R."/>
            <person name="Gladieux P."/>
            <person name="Hiltunen Thoren M."/>
            <person name="Johannesson H."/>
        </authorList>
    </citation>
    <scope>NUCLEOTIDE SEQUENCE</scope>
    <source>
        <strain evidence="2">CBS 626.80</strain>
    </source>
</reference>
<protein>
    <submittedName>
        <fullName evidence="2">Heterokaryon incompatibility protein-domain-containing protein</fullName>
    </submittedName>
</protein>